<reference evidence="3" key="2">
    <citation type="journal article" date="2024" name="Plant">
        <title>Genomic evolution and insights into agronomic trait innovations of Sesamum species.</title>
        <authorList>
            <person name="Miao H."/>
            <person name="Wang L."/>
            <person name="Qu L."/>
            <person name="Liu H."/>
            <person name="Sun Y."/>
            <person name="Le M."/>
            <person name="Wang Q."/>
            <person name="Wei S."/>
            <person name="Zheng Y."/>
            <person name="Lin W."/>
            <person name="Duan Y."/>
            <person name="Cao H."/>
            <person name="Xiong S."/>
            <person name="Wang X."/>
            <person name="Wei L."/>
            <person name="Li C."/>
            <person name="Ma Q."/>
            <person name="Ju M."/>
            <person name="Zhao R."/>
            <person name="Li G."/>
            <person name="Mu C."/>
            <person name="Tian Q."/>
            <person name="Mei H."/>
            <person name="Zhang T."/>
            <person name="Gao T."/>
            <person name="Zhang H."/>
        </authorList>
    </citation>
    <scope>NUCLEOTIDE SEQUENCE</scope>
    <source>
        <strain evidence="3">G02</strain>
    </source>
</reference>
<organism evidence="3">
    <name type="scientific">Sesamum radiatum</name>
    <name type="common">Black benniseed</name>
    <dbReference type="NCBI Taxonomy" id="300843"/>
    <lineage>
        <taxon>Eukaryota</taxon>
        <taxon>Viridiplantae</taxon>
        <taxon>Streptophyta</taxon>
        <taxon>Embryophyta</taxon>
        <taxon>Tracheophyta</taxon>
        <taxon>Spermatophyta</taxon>
        <taxon>Magnoliopsida</taxon>
        <taxon>eudicotyledons</taxon>
        <taxon>Gunneridae</taxon>
        <taxon>Pentapetalae</taxon>
        <taxon>asterids</taxon>
        <taxon>lamiids</taxon>
        <taxon>Lamiales</taxon>
        <taxon>Pedaliaceae</taxon>
        <taxon>Sesamum</taxon>
    </lineage>
</organism>
<dbReference type="InterPro" id="IPR025558">
    <property type="entry name" value="DUF4283"/>
</dbReference>
<feature type="domain" description="DUF4283" evidence="2">
    <location>
        <begin position="81"/>
        <end position="162"/>
    </location>
</feature>
<feature type="region of interest" description="Disordered" evidence="1">
    <location>
        <begin position="1"/>
        <end position="20"/>
    </location>
</feature>
<dbReference type="PANTHER" id="PTHR31286">
    <property type="entry name" value="GLYCINE-RICH CELL WALL STRUCTURAL PROTEIN 1.8-LIKE"/>
    <property type="match status" value="1"/>
</dbReference>
<feature type="region of interest" description="Disordered" evidence="1">
    <location>
        <begin position="296"/>
        <end position="320"/>
    </location>
</feature>
<name>A0AAW2QIQ7_SESRA</name>
<dbReference type="PANTHER" id="PTHR31286:SF179">
    <property type="entry name" value="RNASE H TYPE-1 DOMAIN-CONTAINING PROTEIN"/>
    <property type="match status" value="1"/>
</dbReference>
<evidence type="ECO:0000259" key="2">
    <source>
        <dbReference type="Pfam" id="PF14111"/>
    </source>
</evidence>
<sequence>MTSETPNPSPIDLHPPKPPDRRRTFLSALLRDGSVGGGEPLSPRVAKKVFSESEDYFGKPCTYRGSRAINFSMEETEKLAAHLKFALIGKFSHGYPSMNTIRSYFSKLGLRGAYSIGVINIKHVIIKLHNEDDMSRLWLKQILFIDGFPMRIFKWSPEFNPKIESSVVPVWIRFPELPFHLFQKKALFGIASLIGSPLKIDEATADGIRPSVARVCVEIDLMNPHPTSIWVGTEGRYYAQTVTYERLPKYCSHCRHLGHGMEQCREGREKDADQVHPTEEEIPDLRALLNRRKKKNVAVPNGEQGCHPPSPYGLTTDTST</sequence>
<dbReference type="InterPro" id="IPR040256">
    <property type="entry name" value="At4g02000-like"/>
</dbReference>
<dbReference type="EMBL" id="JACGWJ010000015">
    <property type="protein sequence ID" value="KAL0367745.1"/>
    <property type="molecule type" value="Genomic_DNA"/>
</dbReference>
<gene>
    <name evidence="3" type="ORF">Sradi_3664600</name>
</gene>
<protein>
    <recommendedName>
        <fullName evidence="2">DUF4283 domain-containing protein</fullName>
    </recommendedName>
</protein>
<evidence type="ECO:0000313" key="3">
    <source>
        <dbReference type="EMBL" id="KAL0367745.1"/>
    </source>
</evidence>
<proteinExistence type="predicted"/>
<accession>A0AAW2QIQ7</accession>
<dbReference type="AlphaFoldDB" id="A0AAW2QIQ7"/>
<reference evidence="3" key="1">
    <citation type="submission" date="2020-06" db="EMBL/GenBank/DDBJ databases">
        <authorList>
            <person name="Li T."/>
            <person name="Hu X."/>
            <person name="Zhang T."/>
            <person name="Song X."/>
            <person name="Zhang H."/>
            <person name="Dai N."/>
            <person name="Sheng W."/>
            <person name="Hou X."/>
            <person name="Wei L."/>
        </authorList>
    </citation>
    <scope>NUCLEOTIDE SEQUENCE</scope>
    <source>
        <strain evidence="3">G02</strain>
        <tissue evidence="3">Leaf</tissue>
    </source>
</reference>
<evidence type="ECO:0000256" key="1">
    <source>
        <dbReference type="SAM" id="MobiDB-lite"/>
    </source>
</evidence>
<dbReference type="Pfam" id="PF14111">
    <property type="entry name" value="DUF4283"/>
    <property type="match status" value="1"/>
</dbReference>
<comment type="caution">
    <text evidence="3">The sequence shown here is derived from an EMBL/GenBank/DDBJ whole genome shotgun (WGS) entry which is preliminary data.</text>
</comment>